<evidence type="ECO:0000259" key="13">
    <source>
        <dbReference type="PROSITE" id="PS50939"/>
    </source>
</evidence>
<accession>A0A6A6X6U9</accession>
<evidence type="ECO:0000256" key="9">
    <source>
        <dbReference type="ARBA" id="ARBA00023004"/>
    </source>
</evidence>
<evidence type="ECO:0000256" key="8">
    <source>
        <dbReference type="ARBA" id="ARBA00022989"/>
    </source>
</evidence>
<feature type="transmembrane region" description="Helical" evidence="12">
    <location>
        <begin position="187"/>
        <end position="205"/>
    </location>
</feature>
<dbReference type="GO" id="GO:0016020">
    <property type="term" value="C:membrane"/>
    <property type="evidence" value="ECO:0007669"/>
    <property type="project" value="UniProtKB-SubCell"/>
</dbReference>
<feature type="domain" description="Cytochrome b561" evidence="13">
    <location>
        <begin position="40"/>
        <end position="241"/>
    </location>
</feature>
<feature type="transmembrane region" description="Helical" evidence="12">
    <location>
        <begin position="106"/>
        <end position="128"/>
    </location>
</feature>
<keyword evidence="7" id="KW-0249">Electron transport</keyword>
<evidence type="ECO:0000256" key="1">
    <source>
        <dbReference type="ARBA" id="ARBA00001970"/>
    </source>
</evidence>
<evidence type="ECO:0000256" key="11">
    <source>
        <dbReference type="SAM" id="MobiDB-lite"/>
    </source>
</evidence>
<dbReference type="InterPro" id="IPR045150">
    <property type="entry name" value="CYB561D1/2"/>
</dbReference>
<keyword evidence="6" id="KW-0479">Metal-binding</keyword>
<dbReference type="AlphaFoldDB" id="A0A6A6X6U9"/>
<reference evidence="14" key="1">
    <citation type="journal article" date="2020" name="Stud. Mycol.">
        <title>101 Dothideomycetes genomes: a test case for predicting lifestyles and emergence of pathogens.</title>
        <authorList>
            <person name="Haridas S."/>
            <person name="Albert R."/>
            <person name="Binder M."/>
            <person name="Bloem J."/>
            <person name="Labutti K."/>
            <person name="Salamov A."/>
            <person name="Andreopoulos B."/>
            <person name="Baker S."/>
            <person name="Barry K."/>
            <person name="Bills G."/>
            <person name="Bluhm B."/>
            <person name="Cannon C."/>
            <person name="Castanera R."/>
            <person name="Culley D."/>
            <person name="Daum C."/>
            <person name="Ezra D."/>
            <person name="Gonzalez J."/>
            <person name="Henrissat B."/>
            <person name="Kuo A."/>
            <person name="Liang C."/>
            <person name="Lipzen A."/>
            <person name="Lutzoni F."/>
            <person name="Magnuson J."/>
            <person name="Mondo S."/>
            <person name="Nolan M."/>
            <person name="Ohm R."/>
            <person name="Pangilinan J."/>
            <person name="Park H.-J."/>
            <person name="Ramirez L."/>
            <person name="Alfaro M."/>
            <person name="Sun H."/>
            <person name="Tritt A."/>
            <person name="Yoshinaga Y."/>
            <person name="Zwiers L.-H."/>
            <person name="Turgeon B."/>
            <person name="Goodwin S."/>
            <person name="Spatafora J."/>
            <person name="Crous P."/>
            <person name="Grigoriev I."/>
        </authorList>
    </citation>
    <scope>NUCLEOTIDE SEQUENCE</scope>
    <source>
        <strain evidence="14">CBS 109.77</strain>
    </source>
</reference>
<comment type="cofactor">
    <cofactor evidence="1">
        <name>heme b</name>
        <dbReference type="ChEBI" id="CHEBI:60344"/>
    </cofactor>
</comment>
<feature type="transmembrane region" description="Helical" evidence="12">
    <location>
        <begin position="217"/>
        <end position="235"/>
    </location>
</feature>
<keyword evidence="15" id="KW-1185">Reference proteome</keyword>
<dbReference type="SMART" id="SM00665">
    <property type="entry name" value="B561"/>
    <property type="match status" value="1"/>
</dbReference>
<keyword evidence="4" id="KW-0349">Heme</keyword>
<keyword evidence="9" id="KW-0408">Iron</keyword>
<keyword evidence="8 12" id="KW-1133">Transmembrane helix</keyword>
<evidence type="ECO:0000256" key="12">
    <source>
        <dbReference type="SAM" id="Phobius"/>
    </source>
</evidence>
<dbReference type="PROSITE" id="PS50939">
    <property type="entry name" value="CYTOCHROME_B561"/>
    <property type="match status" value="1"/>
</dbReference>
<evidence type="ECO:0000313" key="14">
    <source>
        <dbReference type="EMBL" id="KAF2792086.1"/>
    </source>
</evidence>
<dbReference type="PANTHER" id="PTHR15422">
    <property type="entry name" value="OS05G0565100 PROTEIN"/>
    <property type="match status" value="1"/>
</dbReference>
<evidence type="ECO:0000313" key="15">
    <source>
        <dbReference type="Proteomes" id="UP000799757"/>
    </source>
</evidence>
<feature type="transmembrane region" description="Helical" evidence="12">
    <location>
        <begin position="148"/>
        <end position="167"/>
    </location>
</feature>
<feature type="transmembrane region" description="Helical" evidence="12">
    <location>
        <begin position="42"/>
        <end position="65"/>
    </location>
</feature>
<dbReference type="GO" id="GO:0140575">
    <property type="term" value="F:transmembrane monodehydroascorbate reductase activity"/>
    <property type="evidence" value="ECO:0007669"/>
    <property type="project" value="InterPro"/>
</dbReference>
<dbReference type="Proteomes" id="UP000799757">
    <property type="component" value="Unassembled WGS sequence"/>
</dbReference>
<dbReference type="Gene3D" id="1.20.120.1770">
    <property type="match status" value="1"/>
</dbReference>
<keyword evidence="3" id="KW-0813">Transport</keyword>
<dbReference type="Pfam" id="PF03188">
    <property type="entry name" value="Cytochrom_B561"/>
    <property type="match status" value="1"/>
</dbReference>
<name>A0A6A6X6U9_9PLEO</name>
<comment type="subcellular location">
    <subcellularLocation>
        <location evidence="2">Membrane</location>
        <topology evidence="2">Multi-pass membrane protein</topology>
    </subcellularLocation>
</comment>
<dbReference type="GO" id="GO:0046872">
    <property type="term" value="F:metal ion binding"/>
    <property type="evidence" value="ECO:0007669"/>
    <property type="project" value="UniProtKB-KW"/>
</dbReference>
<evidence type="ECO:0000256" key="7">
    <source>
        <dbReference type="ARBA" id="ARBA00022982"/>
    </source>
</evidence>
<evidence type="ECO:0000256" key="6">
    <source>
        <dbReference type="ARBA" id="ARBA00022723"/>
    </source>
</evidence>
<keyword evidence="5 12" id="KW-0812">Transmembrane</keyword>
<dbReference type="InterPro" id="IPR006593">
    <property type="entry name" value="Cyt_b561/ferric_Rdtase_TM"/>
</dbReference>
<evidence type="ECO:0000256" key="4">
    <source>
        <dbReference type="ARBA" id="ARBA00022617"/>
    </source>
</evidence>
<dbReference type="EMBL" id="MU001986">
    <property type="protein sequence ID" value="KAF2792086.1"/>
    <property type="molecule type" value="Genomic_DNA"/>
</dbReference>
<evidence type="ECO:0000256" key="10">
    <source>
        <dbReference type="ARBA" id="ARBA00023136"/>
    </source>
</evidence>
<organism evidence="14 15">
    <name type="scientific">Melanomma pulvis-pyrius CBS 109.77</name>
    <dbReference type="NCBI Taxonomy" id="1314802"/>
    <lineage>
        <taxon>Eukaryota</taxon>
        <taxon>Fungi</taxon>
        <taxon>Dikarya</taxon>
        <taxon>Ascomycota</taxon>
        <taxon>Pezizomycotina</taxon>
        <taxon>Dothideomycetes</taxon>
        <taxon>Pleosporomycetidae</taxon>
        <taxon>Pleosporales</taxon>
        <taxon>Melanommataceae</taxon>
        <taxon>Melanomma</taxon>
    </lineage>
</organism>
<dbReference type="OrthoDB" id="432881at2759"/>
<evidence type="ECO:0000256" key="2">
    <source>
        <dbReference type="ARBA" id="ARBA00004141"/>
    </source>
</evidence>
<sequence>MASATGVPEDVNSLQGTGEDEPLLGRRGDASQIEGEPLYWNLWLGTAPIAQAGIWIVAAIVWGAILSNNLIFFSSHPLLNSAGLFLVTQSALILQPTHTASQKRAGTLVHFLFNLFGVSALLVGLVIIEVNKAGPGHEHFESPHAILGLTFYIAIFLQAAVGFTQYFTPSLYGSVDNAKAIYKYHRVSGYVIATLGLATVCAASWTTYNLNVGHIPHWGIILASVLVLAGLVPRIKLQKLGFKREWLGRERLDS</sequence>
<feature type="region of interest" description="Disordered" evidence="11">
    <location>
        <begin position="1"/>
        <end position="27"/>
    </location>
</feature>
<protein>
    <recommendedName>
        <fullName evidence="13">Cytochrome b561 domain-containing protein</fullName>
    </recommendedName>
</protein>
<evidence type="ECO:0000256" key="3">
    <source>
        <dbReference type="ARBA" id="ARBA00022448"/>
    </source>
</evidence>
<proteinExistence type="predicted"/>
<gene>
    <name evidence="14" type="ORF">K505DRAFT_338988</name>
</gene>
<evidence type="ECO:0000256" key="5">
    <source>
        <dbReference type="ARBA" id="ARBA00022692"/>
    </source>
</evidence>
<dbReference type="CDD" id="cd08761">
    <property type="entry name" value="Cyt_b561_CYB561D2_like"/>
    <property type="match status" value="1"/>
</dbReference>
<dbReference type="PANTHER" id="PTHR15422:SF45">
    <property type="entry name" value="CYTOCHROME B561 DOMAIN-CONTAINING PROTEIN"/>
    <property type="match status" value="1"/>
</dbReference>
<keyword evidence="10 12" id="KW-0472">Membrane</keyword>